<sequence length="241" mass="25362">MPFGGDASRTAGALLPSETAMVAVGPSLSIRITGSLPVCFSTFSTNTLTTTNATGISPGRDHWVSHSRTNWRDSRRLFRLAGSCASERLKLRRASRPMALLAAFSVGYTGMKRATPVRVTAARPARWPQTSKTGTSARKSACQRALIKTDHADSSATCSSVTLTITADGCSSVALVRLSRSSAELLESSAPSAVKMTTESCVRTAMASAVGDLAAVLTATTSLRPLPRRQVHIATWVGVPP</sequence>
<name>A0A655J2H8_MYCTX</name>
<dbReference type="AlphaFoldDB" id="A0A655J2H8"/>
<organism evidence="1 2">
    <name type="scientific">Mycobacterium tuberculosis</name>
    <dbReference type="NCBI Taxonomy" id="1773"/>
    <lineage>
        <taxon>Bacteria</taxon>
        <taxon>Bacillati</taxon>
        <taxon>Actinomycetota</taxon>
        <taxon>Actinomycetes</taxon>
        <taxon>Mycobacteriales</taxon>
        <taxon>Mycobacteriaceae</taxon>
        <taxon>Mycobacterium</taxon>
        <taxon>Mycobacterium tuberculosis complex</taxon>
    </lineage>
</organism>
<dbReference type="EMBL" id="CHKL01000230">
    <property type="protein sequence ID" value="COW31597.1"/>
    <property type="molecule type" value="Genomic_DNA"/>
</dbReference>
<accession>A0A655J2H8</accession>
<evidence type="ECO:0000313" key="2">
    <source>
        <dbReference type="Proteomes" id="UP000048600"/>
    </source>
</evidence>
<dbReference type="Proteomes" id="UP000048600">
    <property type="component" value="Unassembled WGS sequence"/>
</dbReference>
<proteinExistence type="predicted"/>
<reference evidence="1 2" key="1">
    <citation type="submission" date="2015-03" db="EMBL/GenBank/DDBJ databases">
        <authorList>
            <consortium name="Pathogen Informatics"/>
        </authorList>
    </citation>
    <scope>NUCLEOTIDE SEQUENCE [LARGE SCALE GENOMIC DNA]</scope>
    <source>
        <strain evidence="1 2">P00601463</strain>
    </source>
</reference>
<evidence type="ECO:0000313" key="1">
    <source>
        <dbReference type="EMBL" id="COW31597.1"/>
    </source>
</evidence>
<protein>
    <submittedName>
        <fullName evidence="1">Uncharacterized protein</fullName>
    </submittedName>
</protein>
<gene>
    <name evidence="1" type="ORF">ERS007741_02165</name>
</gene>